<organism evidence="2">
    <name type="scientific">mine drainage metagenome</name>
    <dbReference type="NCBI Taxonomy" id="410659"/>
    <lineage>
        <taxon>unclassified sequences</taxon>
        <taxon>metagenomes</taxon>
        <taxon>ecological metagenomes</taxon>
    </lineage>
</organism>
<evidence type="ECO:0000259" key="1">
    <source>
        <dbReference type="Pfam" id="PF17746"/>
    </source>
</evidence>
<evidence type="ECO:0000313" key="2">
    <source>
        <dbReference type="EMBL" id="EQD81104.1"/>
    </source>
</evidence>
<name>T1DID9_9ZZZZ</name>
<dbReference type="InterPro" id="IPR005224">
    <property type="entry name" value="SfsA"/>
</dbReference>
<dbReference type="PANTHER" id="PTHR30545:SF2">
    <property type="entry name" value="SUGAR FERMENTATION STIMULATION PROTEIN A"/>
    <property type="match status" value="1"/>
</dbReference>
<dbReference type="PANTHER" id="PTHR30545">
    <property type="entry name" value="SUGAR FERMENTATION STIMULATION PROTEIN A"/>
    <property type="match status" value="1"/>
</dbReference>
<dbReference type="Gene3D" id="2.40.50.580">
    <property type="match status" value="1"/>
</dbReference>
<dbReference type="Pfam" id="PF17746">
    <property type="entry name" value="SfsA_N"/>
    <property type="match status" value="1"/>
</dbReference>
<proteinExistence type="predicted"/>
<comment type="caution">
    <text evidence="2">The sequence shown here is derived from an EMBL/GenBank/DDBJ whole genome shotgun (WGS) entry which is preliminary data.</text>
</comment>
<gene>
    <name evidence="2" type="ORF">B1A_00182</name>
</gene>
<reference evidence="2" key="2">
    <citation type="journal article" date="2014" name="ISME J.">
        <title>Microbial stratification in low pH oxic and suboxic macroscopic growths along an acid mine drainage.</title>
        <authorList>
            <person name="Mendez-Garcia C."/>
            <person name="Mesa V."/>
            <person name="Sprenger R.R."/>
            <person name="Richter M."/>
            <person name="Diez M.S."/>
            <person name="Solano J."/>
            <person name="Bargiela R."/>
            <person name="Golyshina O.V."/>
            <person name="Manteca A."/>
            <person name="Ramos J.L."/>
            <person name="Gallego J.R."/>
            <person name="Llorente I."/>
            <person name="Martins Dos Santos V.A."/>
            <person name="Jensen O.N."/>
            <person name="Pelaez A.I."/>
            <person name="Sanchez J."/>
            <person name="Ferrer M."/>
        </authorList>
    </citation>
    <scope>NUCLEOTIDE SEQUENCE</scope>
</reference>
<feature type="domain" description="SfsA N-terminal OB" evidence="1">
    <location>
        <begin position="13"/>
        <end position="50"/>
    </location>
</feature>
<accession>T1DID9</accession>
<reference evidence="2" key="1">
    <citation type="submission" date="2013-08" db="EMBL/GenBank/DDBJ databases">
        <authorList>
            <person name="Mendez C."/>
            <person name="Richter M."/>
            <person name="Ferrer M."/>
            <person name="Sanchez J."/>
        </authorList>
    </citation>
    <scope>NUCLEOTIDE SEQUENCE</scope>
</reference>
<protein>
    <submittedName>
        <fullName evidence="2">Sugar fermentation stimulation protein</fullName>
    </submittedName>
</protein>
<dbReference type="InterPro" id="IPR041465">
    <property type="entry name" value="SfsA_N"/>
</dbReference>
<dbReference type="GO" id="GO:0003677">
    <property type="term" value="F:DNA binding"/>
    <property type="evidence" value="ECO:0007669"/>
    <property type="project" value="InterPro"/>
</dbReference>
<sequence length="53" mass="5849">MNYAESLSEGRLLRRYQRFLADIELGDGEVITAHVPNTGSMLGCLELGARRAP</sequence>
<dbReference type="AlphaFoldDB" id="T1DID9"/>
<dbReference type="EMBL" id="AUZX01000143">
    <property type="protein sequence ID" value="EQD81104.1"/>
    <property type="molecule type" value="Genomic_DNA"/>
</dbReference>